<dbReference type="GO" id="GO:0000014">
    <property type="term" value="F:single-stranded DNA endodeoxyribonuclease activity"/>
    <property type="evidence" value="ECO:0007669"/>
    <property type="project" value="TreeGrafter"/>
</dbReference>
<name>A0A367JVI5_RHIST</name>
<gene>
    <name evidence="13" type="ORF">CU098_007957</name>
</gene>
<dbReference type="GO" id="GO:1901255">
    <property type="term" value="P:nucleotide-excision repair involved in interstrand cross-link repair"/>
    <property type="evidence" value="ECO:0007669"/>
    <property type="project" value="TreeGrafter"/>
</dbReference>
<dbReference type="GO" id="GO:0000712">
    <property type="term" value="P:resolution of meiotic recombination intermediates"/>
    <property type="evidence" value="ECO:0007669"/>
    <property type="project" value="TreeGrafter"/>
</dbReference>
<protein>
    <recommendedName>
        <fullName evidence="12">ERCC4 domain-containing protein</fullName>
    </recommendedName>
</protein>
<feature type="non-terminal residue" evidence="13">
    <location>
        <position position="1"/>
    </location>
</feature>
<dbReference type="InterPro" id="IPR006166">
    <property type="entry name" value="ERCC4_domain"/>
</dbReference>
<feature type="domain" description="ERCC4" evidence="12">
    <location>
        <begin position="531"/>
        <end position="605"/>
    </location>
</feature>
<keyword evidence="6" id="KW-0378">Hydrolase</keyword>
<dbReference type="SMART" id="SM00891">
    <property type="entry name" value="ERCC4"/>
    <property type="match status" value="1"/>
</dbReference>
<feature type="coiled-coil region" evidence="10">
    <location>
        <begin position="694"/>
        <end position="721"/>
    </location>
</feature>
<dbReference type="GO" id="GO:0000110">
    <property type="term" value="C:nucleotide-excision repair factor 1 complex"/>
    <property type="evidence" value="ECO:0007669"/>
    <property type="project" value="TreeGrafter"/>
</dbReference>
<dbReference type="SUPFAM" id="SSF47781">
    <property type="entry name" value="RuvA domain 2-like"/>
    <property type="match status" value="1"/>
</dbReference>
<evidence type="ECO:0000256" key="10">
    <source>
        <dbReference type="SAM" id="Coils"/>
    </source>
</evidence>
<dbReference type="GO" id="GO:0003697">
    <property type="term" value="F:single-stranded DNA binding"/>
    <property type="evidence" value="ECO:0007669"/>
    <property type="project" value="TreeGrafter"/>
</dbReference>
<dbReference type="STRING" id="4846.A0A367JVI5"/>
<comment type="caution">
    <text evidence="13">The sequence shown here is derived from an EMBL/GenBank/DDBJ whole genome shotgun (WGS) entry which is preliminary data.</text>
</comment>
<dbReference type="CDD" id="cd20078">
    <property type="entry name" value="XPF_nuclease_XPF_euk"/>
    <property type="match status" value="1"/>
</dbReference>
<evidence type="ECO:0000313" key="13">
    <source>
        <dbReference type="EMBL" id="RCH93915.1"/>
    </source>
</evidence>
<dbReference type="InterPro" id="IPR010994">
    <property type="entry name" value="RuvA_2-like"/>
</dbReference>
<evidence type="ECO:0000256" key="9">
    <source>
        <dbReference type="ARBA" id="ARBA00023242"/>
    </source>
</evidence>
<keyword evidence="3" id="KW-0540">Nuclease</keyword>
<keyword evidence="8" id="KW-0234">DNA repair</keyword>
<dbReference type="OrthoDB" id="361020at2759"/>
<evidence type="ECO:0000256" key="7">
    <source>
        <dbReference type="ARBA" id="ARBA00023125"/>
    </source>
</evidence>
<dbReference type="AlphaFoldDB" id="A0A367JVI5"/>
<dbReference type="PANTHER" id="PTHR10150">
    <property type="entry name" value="DNA REPAIR ENDONUCLEASE XPF"/>
    <property type="match status" value="1"/>
</dbReference>
<keyword evidence="7" id="KW-0238">DNA-binding</keyword>
<dbReference type="GO" id="GO:0000724">
    <property type="term" value="P:double-strand break repair via homologous recombination"/>
    <property type="evidence" value="ECO:0007669"/>
    <property type="project" value="TreeGrafter"/>
</dbReference>
<dbReference type="EMBL" id="PJQM01002627">
    <property type="protein sequence ID" value="RCH93915.1"/>
    <property type="molecule type" value="Genomic_DNA"/>
</dbReference>
<evidence type="ECO:0000256" key="6">
    <source>
        <dbReference type="ARBA" id="ARBA00022801"/>
    </source>
</evidence>
<proteinExistence type="inferred from homology"/>
<sequence length="737" mass="84848">SLLYRQSGLFSITSRILAVDMLLKRIPISLISGMLIHNAHNVKPDSMIHLILRIYREHNSEGFIKAFSDRPDLFGGFSPLQNTMKALHLRKVHLWPRFQILVSDNLSRVNGEVIELRQPMTPAAETIQQLLVECMEATLAELRRLHPQQLELDLEHTFFKAADRLVRRQLDPVWHRLTPAAKQLVDDLKVLRQLLGCLTAYDCVTFYSFLETIIAAHAPGARQSRHSQWLFLEAGNQAVLEARKRVYLKRGDPEYEGDQPTKLVLEEQPKWQLLRSILEEIEHEAARDEEGGSAVLIMVSERRTCGHLQDYITNESKLLGQLAQRFFKWRKTLNVQPTVQPAPVRSGGPPNKRRRVRGGSNLSSRADTPTLENEDTFAEEEEELIQGMPEEEDVSSDQILSRFEEIPKTSTTTIECYDDDRYERSLEDTQPRFIIMFDPNPAFVRQIEVYRAQHPEREIRVYFMLYENSVEEQNYLSLIKREKESFEKLIHEKSIMAIPLPEKRVEREMEVIKPSSRVAGGQIKVLSGPPVITVDMREFRNVLPPILYARGIKIEPCTLQVGDYILSPDMCVERKSISDLIQSLHSGRLMSMYYKTPILLIEFDQNKSFTLQGLSELRDNIRLQDITSKLVVLTLTFPKLKIIWSSSPHETATMFEELKAAMIGAEEGEDGETIHNMTPQDILRSMPGINSKNYKLVINKVNNLEDLAKMTQREIANIIGEECASKLFEFLHKKQRL</sequence>
<dbReference type="Gene3D" id="1.10.150.20">
    <property type="entry name" value="5' to 3' exonuclease, C-terminal subdomain"/>
    <property type="match status" value="1"/>
</dbReference>
<evidence type="ECO:0000256" key="11">
    <source>
        <dbReference type="SAM" id="MobiDB-lite"/>
    </source>
</evidence>
<dbReference type="Gene3D" id="3.40.50.10130">
    <property type="match status" value="1"/>
</dbReference>
<dbReference type="SUPFAM" id="SSF52980">
    <property type="entry name" value="Restriction endonuclease-like"/>
    <property type="match status" value="1"/>
</dbReference>
<keyword evidence="5" id="KW-0227">DNA damage</keyword>
<keyword evidence="14" id="KW-1185">Reference proteome</keyword>
<feature type="region of interest" description="Disordered" evidence="11">
    <location>
        <begin position="338"/>
        <end position="377"/>
    </location>
</feature>
<dbReference type="InterPro" id="IPR011335">
    <property type="entry name" value="Restrct_endonuc-II-like"/>
</dbReference>
<dbReference type="Pfam" id="PF02732">
    <property type="entry name" value="ERCC4"/>
    <property type="match status" value="1"/>
</dbReference>
<evidence type="ECO:0000259" key="12">
    <source>
        <dbReference type="SMART" id="SM00891"/>
    </source>
</evidence>
<dbReference type="PANTHER" id="PTHR10150:SF0">
    <property type="entry name" value="DNA REPAIR ENDONUCLEASE XPF"/>
    <property type="match status" value="1"/>
</dbReference>
<evidence type="ECO:0000256" key="8">
    <source>
        <dbReference type="ARBA" id="ARBA00023204"/>
    </source>
</evidence>
<organism evidence="13 14">
    <name type="scientific">Rhizopus stolonifer</name>
    <name type="common">Rhizopus nigricans</name>
    <dbReference type="NCBI Taxonomy" id="4846"/>
    <lineage>
        <taxon>Eukaryota</taxon>
        <taxon>Fungi</taxon>
        <taxon>Fungi incertae sedis</taxon>
        <taxon>Mucoromycota</taxon>
        <taxon>Mucoromycotina</taxon>
        <taxon>Mucoromycetes</taxon>
        <taxon>Mucorales</taxon>
        <taxon>Mucorineae</taxon>
        <taxon>Rhizopodaceae</taxon>
        <taxon>Rhizopus</taxon>
    </lineage>
</organism>
<comment type="similarity">
    <text evidence="2">Belongs to the XPF family.</text>
</comment>
<reference evidence="13 14" key="1">
    <citation type="journal article" date="2018" name="G3 (Bethesda)">
        <title>Phylogenetic and Phylogenomic Definition of Rhizopus Species.</title>
        <authorList>
            <person name="Gryganskyi A.P."/>
            <person name="Golan J."/>
            <person name="Dolatabadi S."/>
            <person name="Mondo S."/>
            <person name="Robb S."/>
            <person name="Idnurm A."/>
            <person name="Muszewska A."/>
            <person name="Steczkiewicz K."/>
            <person name="Masonjones S."/>
            <person name="Liao H.L."/>
            <person name="Gajdeczka M.T."/>
            <person name="Anike F."/>
            <person name="Vuek A."/>
            <person name="Anishchenko I.M."/>
            <person name="Voigt K."/>
            <person name="de Hoog G.S."/>
            <person name="Smith M.E."/>
            <person name="Heitman J."/>
            <person name="Vilgalys R."/>
            <person name="Stajich J.E."/>
        </authorList>
    </citation>
    <scope>NUCLEOTIDE SEQUENCE [LARGE SCALE GENOMIC DNA]</scope>
    <source>
        <strain evidence="13 14">LSU 92-RS-03</strain>
    </source>
</reference>
<evidence type="ECO:0000313" key="14">
    <source>
        <dbReference type="Proteomes" id="UP000253551"/>
    </source>
</evidence>
<keyword evidence="4" id="KW-0255">Endonuclease</keyword>
<dbReference type="Proteomes" id="UP000253551">
    <property type="component" value="Unassembled WGS sequence"/>
</dbReference>
<evidence type="ECO:0000256" key="4">
    <source>
        <dbReference type="ARBA" id="ARBA00022759"/>
    </source>
</evidence>
<dbReference type="InterPro" id="IPR047520">
    <property type="entry name" value="XPF_nuclease"/>
</dbReference>
<keyword evidence="9" id="KW-0539">Nucleus</keyword>
<feature type="compositionally biased region" description="Polar residues" evidence="11">
    <location>
        <begin position="360"/>
        <end position="371"/>
    </location>
</feature>
<dbReference type="GO" id="GO:0003684">
    <property type="term" value="F:damaged DNA binding"/>
    <property type="evidence" value="ECO:0007669"/>
    <property type="project" value="TreeGrafter"/>
</dbReference>
<accession>A0A367JVI5</accession>
<keyword evidence="10" id="KW-0175">Coiled coil</keyword>
<comment type="subcellular location">
    <subcellularLocation>
        <location evidence="1">Nucleus</location>
    </subcellularLocation>
</comment>
<evidence type="ECO:0000256" key="2">
    <source>
        <dbReference type="ARBA" id="ARBA00010015"/>
    </source>
</evidence>
<evidence type="ECO:0000256" key="3">
    <source>
        <dbReference type="ARBA" id="ARBA00022722"/>
    </source>
</evidence>
<dbReference type="FunFam" id="3.40.50.10130:FF:000002">
    <property type="entry name" value="DNA repair endonuclease XPF"/>
    <property type="match status" value="1"/>
</dbReference>
<evidence type="ECO:0000256" key="1">
    <source>
        <dbReference type="ARBA" id="ARBA00004123"/>
    </source>
</evidence>
<evidence type="ECO:0000256" key="5">
    <source>
        <dbReference type="ARBA" id="ARBA00022763"/>
    </source>
</evidence>